<dbReference type="Proteomes" id="UP001234354">
    <property type="component" value="Unassembled WGS sequence"/>
</dbReference>
<protein>
    <submittedName>
        <fullName evidence="7">Chitinase</fullName>
    </submittedName>
</protein>
<evidence type="ECO:0000259" key="6">
    <source>
        <dbReference type="PROSITE" id="PS51935"/>
    </source>
</evidence>
<keyword evidence="3" id="KW-0378">Hydrolase</keyword>
<organism evidence="7 8">
    <name type="scientific">Pseudoxanthomonas winnipegensis</name>
    <dbReference type="NCBI Taxonomy" id="2480810"/>
    <lineage>
        <taxon>Bacteria</taxon>
        <taxon>Pseudomonadati</taxon>
        <taxon>Pseudomonadota</taxon>
        <taxon>Gammaproteobacteria</taxon>
        <taxon>Lysobacterales</taxon>
        <taxon>Lysobacteraceae</taxon>
        <taxon>Pseudoxanthomonas</taxon>
    </lineage>
</organism>
<sequence length="601" mass="65077">MPDHKITRLVSSQGTTRTLELDDGSIVERHGGTVSWRNNNPGNLKFEFSGSADTTVKNPRTRAQALEAAQGRYRGVVDLDQWGNAVFESYEAGRAAKIQLLTRSHVNHTVEELLPSYSRPDYSGTTHYKEQAATIFDEARRHGLHLEGKTVGQMNTAEREALADGIRRFEGWRAGEVQVIRQPTGTPNPPHHDTQAATTAPSARVETRSDAGNAAILEAAQRHFFNEGRRYEYGRSDHPRPGRDPSRLERDGDGDGKLGVDCSSFVWRSLKEAGYGVQGQNAANFTTATLFNGNKTTEYAREHFDVISAADARKPGGDLKPGDLLMFSASGGQHIAVFKGYDAKGQIQFVGSQGSTGPAEVTIRPGGYWDGGSTHIVGALRAKPEFRVAAPTHGVAASSHPTEPTKQNQQSTRHDDHAPLLQRGDHGPNVRALQQQLNTLGVRDEHGRRLAEDGKFGTHTQAAVERLQRTHGIAVDGEVGPDTRRALAARPAIATPGLDQASHPDHRLYTAIRAQVPAPYSNELAAHITVQAKQHGIDTPEKVGGVAVQDGKAFVVGTTPGFRATVDLAQPPSFEHSSQQLLAQQRAAPVVEPAPVVAMQR</sequence>
<dbReference type="PROSITE" id="PS51935">
    <property type="entry name" value="NLPC_P60"/>
    <property type="match status" value="1"/>
</dbReference>
<dbReference type="SUPFAM" id="SSF47090">
    <property type="entry name" value="PGBD-like"/>
    <property type="match status" value="1"/>
</dbReference>
<feature type="region of interest" description="Disordered" evidence="5">
    <location>
        <begin position="228"/>
        <end position="255"/>
    </location>
</feature>
<dbReference type="InterPro" id="IPR002477">
    <property type="entry name" value="Peptidoglycan-bd-like"/>
</dbReference>
<evidence type="ECO:0000313" key="7">
    <source>
        <dbReference type="EMBL" id="MDQ1117800.1"/>
    </source>
</evidence>
<dbReference type="InterPro" id="IPR036365">
    <property type="entry name" value="PGBD-like_sf"/>
</dbReference>
<evidence type="ECO:0000256" key="3">
    <source>
        <dbReference type="ARBA" id="ARBA00022801"/>
    </source>
</evidence>
<feature type="compositionally biased region" description="Polar residues" evidence="5">
    <location>
        <begin position="399"/>
        <end position="411"/>
    </location>
</feature>
<comment type="caution">
    <text evidence="7">The sequence shown here is derived from an EMBL/GenBank/DDBJ whole genome shotgun (WGS) entry which is preliminary data.</text>
</comment>
<dbReference type="Pfam" id="PF01471">
    <property type="entry name" value="PG_binding_1"/>
    <property type="match status" value="1"/>
</dbReference>
<dbReference type="EMBL" id="JAUTBB010000001">
    <property type="protein sequence ID" value="MDQ1117800.1"/>
    <property type="molecule type" value="Genomic_DNA"/>
</dbReference>
<accession>A0AAW8G6N6</accession>
<evidence type="ECO:0000256" key="5">
    <source>
        <dbReference type="SAM" id="MobiDB-lite"/>
    </source>
</evidence>
<evidence type="ECO:0000256" key="2">
    <source>
        <dbReference type="ARBA" id="ARBA00022670"/>
    </source>
</evidence>
<dbReference type="AlphaFoldDB" id="A0AAW8G6N6"/>
<evidence type="ECO:0000256" key="1">
    <source>
        <dbReference type="ARBA" id="ARBA00007074"/>
    </source>
</evidence>
<feature type="compositionally biased region" description="Basic and acidic residues" evidence="5">
    <location>
        <begin position="412"/>
        <end position="426"/>
    </location>
</feature>
<evidence type="ECO:0000313" key="8">
    <source>
        <dbReference type="Proteomes" id="UP001234354"/>
    </source>
</evidence>
<feature type="region of interest" description="Disordered" evidence="5">
    <location>
        <begin position="392"/>
        <end position="426"/>
    </location>
</feature>
<dbReference type="Pfam" id="PF00877">
    <property type="entry name" value="NLPC_P60"/>
    <property type="match status" value="1"/>
</dbReference>
<evidence type="ECO:0000256" key="4">
    <source>
        <dbReference type="ARBA" id="ARBA00022807"/>
    </source>
</evidence>
<dbReference type="Gene3D" id="1.10.101.10">
    <property type="entry name" value="PGBD-like superfamily/PGBD"/>
    <property type="match status" value="1"/>
</dbReference>
<dbReference type="InterPro" id="IPR036366">
    <property type="entry name" value="PGBDSf"/>
</dbReference>
<dbReference type="RefSeq" id="WP_306995471.1">
    <property type="nucleotide sequence ID" value="NZ_JAUTBB010000001.1"/>
</dbReference>
<gene>
    <name evidence="7" type="ORF">QE383_000108</name>
</gene>
<dbReference type="InterPro" id="IPR000064">
    <property type="entry name" value="NLP_P60_dom"/>
</dbReference>
<proteinExistence type="inferred from homology"/>
<dbReference type="SUPFAM" id="SSF54001">
    <property type="entry name" value="Cysteine proteinases"/>
    <property type="match status" value="1"/>
</dbReference>
<feature type="region of interest" description="Disordered" evidence="5">
    <location>
        <begin position="181"/>
        <end position="208"/>
    </location>
</feature>
<dbReference type="GO" id="GO:0008234">
    <property type="term" value="F:cysteine-type peptidase activity"/>
    <property type="evidence" value="ECO:0007669"/>
    <property type="project" value="UniProtKB-KW"/>
</dbReference>
<dbReference type="Gene3D" id="3.90.1720.10">
    <property type="entry name" value="endopeptidase domain like (from Nostoc punctiforme)"/>
    <property type="match status" value="1"/>
</dbReference>
<dbReference type="InterPro" id="IPR038765">
    <property type="entry name" value="Papain-like_cys_pep_sf"/>
</dbReference>
<name>A0AAW8G6N6_9GAMM</name>
<dbReference type="GO" id="GO:0006508">
    <property type="term" value="P:proteolysis"/>
    <property type="evidence" value="ECO:0007669"/>
    <property type="project" value="UniProtKB-KW"/>
</dbReference>
<keyword evidence="2" id="KW-0645">Protease</keyword>
<comment type="similarity">
    <text evidence="1">Belongs to the peptidase C40 family.</text>
</comment>
<keyword evidence="4" id="KW-0788">Thiol protease</keyword>
<feature type="domain" description="NlpC/P60" evidence="6">
    <location>
        <begin position="210"/>
        <end position="380"/>
    </location>
</feature>
<reference evidence="7" key="1">
    <citation type="submission" date="2023-07" db="EMBL/GenBank/DDBJ databases">
        <title>Functional and genomic diversity of the sorghum phyllosphere microbiome.</title>
        <authorList>
            <person name="Shade A."/>
        </authorList>
    </citation>
    <scope>NUCLEOTIDE SEQUENCE</scope>
    <source>
        <strain evidence="7">SORGH_AS_0908</strain>
    </source>
</reference>